<dbReference type="OrthoDB" id="778241at2759"/>
<reference evidence="1" key="3">
    <citation type="submission" date="2020-06" db="EMBL/GenBank/DDBJ databases">
        <title>Helianthus annuus Genome sequencing and assembly Release 2.</title>
        <authorList>
            <person name="Gouzy J."/>
            <person name="Langlade N."/>
            <person name="Munos S."/>
        </authorList>
    </citation>
    <scope>NUCLEOTIDE SEQUENCE</scope>
    <source>
        <tissue evidence="1">Leaves</tissue>
    </source>
</reference>
<reference evidence="2" key="2">
    <citation type="submission" date="2017-02" db="EMBL/GenBank/DDBJ databases">
        <title>Sunflower complete genome.</title>
        <authorList>
            <person name="Langlade N."/>
            <person name="Munos S."/>
        </authorList>
    </citation>
    <scope>NUCLEOTIDE SEQUENCE [LARGE SCALE GENOMIC DNA]</scope>
    <source>
        <tissue evidence="2">Leaves</tissue>
    </source>
</reference>
<reference evidence="1 3" key="1">
    <citation type="journal article" date="2017" name="Nature">
        <title>The sunflower genome provides insights into oil metabolism, flowering and Asterid evolution.</title>
        <authorList>
            <person name="Badouin H."/>
            <person name="Gouzy J."/>
            <person name="Grassa C.J."/>
            <person name="Murat F."/>
            <person name="Staton S.E."/>
            <person name="Cottret L."/>
            <person name="Lelandais-Briere C."/>
            <person name="Owens G.L."/>
            <person name="Carrere S."/>
            <person name="Mayjonade B."/>
            <person name="Legrand L."/>
            <person name="Gill N."/>
            <person name="Kane N.C."/>
            <person name="Bowers J.E."/>
            <person name="Hubner S."/>
            <person name="Bellec A."/>
            <person name="Berard A."/>
            <person name="Berges H."/>
            <person name="Blanchet N."/>
            <person name="Boniface M.C."/>
            <person name="Brunel D."/>
            <person name="Catrice O."/>
            <person name="Chaidir N."/>
            <person name="Claudel C."/>
            <person name="Donnadieu C."/>
            <person name="Faraut T."/>
            <person name="Fievet G."/>
            <person name="Helmstetter N."/>
            <person name="King M."/>
            <person name="Knapp S.J."/>
            <person name="Lai Z."/>
            <person name="Le Paslier M.C."/>
            <person name="Lippi Y."/>
            <person name="Lorenzon L."/>
            <person name="Mandel J.R."/>
            <person name="Marage G."/>
            <person name="Marchand G."/>
            <person name="Marquand E."/>
            <person name="Bret-Mestries E."/>
            <person name="Morien E."/>
            <person name="Nambeesan S."/>
            <person name="Nguyen T."/>
            <person name="Pegot-Espagnet P."/>
            <person name="Pouilly N."/>
            <person name="Raftis F."/>
            <person name="Sallet E."/>
            <person name="Schiex T."/>
            <person name="Thomas J."/>
            <person name="Vandecasteele C."/>
            <person name="Vares D."/>
            <person name="Vear F."/>
            <person name="Vautrin S."/>
            <person name="Crespi M."/>
            <person name="Mangin B."/>
            <person name="Burke J.M."/>
            <person name="Salse J."/>
            <person name="Munos S."/>
            <person name="Vincourt P."/>
            <person name="Rieseberg L.H."/>
            <person name="Langlade N.B."/>
        </authorList>
    </citation>
    <scope>NUCLEOTIDE SEQUENCE [LARGE SCALE GENOMIC DNA]</scope>
    <source>
        <strain evidence="3">cv. SF193</strain>
        <tissue evidence="1">Leaves</tissue>
    </source>
</reference>
<dbReference type="InterPro" id="IPR012862">
    <property type="entry name" value="DUF1635"/>
</dbReference>
<dbReference type="Proteomes" id="UP000215914">
    <property type="component" value="Chromosome 8"/>
</dbReference>
<sequence length="268" mass="30360">MEEMSSFWSHQESSDELKLKIHYTTLELEAVRAKANEEMNKNTESVKQLLHLLKLVCHERDEARDQIQKLLNKNMTPINKSMIRDCFMIDQLHQHHQYPIIKPATNSSIAESNSLSDHAYNHCSPVNSLFDPVTSPELSNINTNNSFVQDYRMLPNDFRAMHSPRIMNNETLMLENMIKGKALPQKGNLLKSVVEAGPLLQTLLAKNSSSPRYFEMSSGGFSQMISGGGGGSMLSFNDMKSSNYQGRMVGSCPMANNFGPVEKRQRFR</sequence>
<dbReference type="EMBL" id="MNCJ02000323">
    <property type="protein sequence ID" value="KAF5795852.1"/>
    <property type="molecule type" value="Genomic_DNA"/>
</dbReference>
<dbReference type="Gramene" id="mRNA:HanXRQr2_Chr08g0344541">
    <property type="protein sequence ID" value="mRNA:HanXRQr2_Chr08g0344541"/>
    <property type="gene ID" value="HanXRQr2_Chr08g0344541"/>
</dbReference>
<protein>
    <submittedName>
        <fullName evidence="2">Uncharacterized protein</fullName>
    </submittedName>
</protein>
<evidence type="ECO:0000313" key="2">
    <source>
        <dbReference type="EMBL" id="OTG18915.1"/>
    </source>
</evidence>
<dbReference type="EMBL" id="CM007897">
    <property type="protein sequence ID" value="OTG18915.1"/>
    <property type="molecule type" value="Genomic_DNA"/>
</dbReference>
<dbReference type="AlphaFoldDB" id="A0A251U6F7"/>
<proteinExistence type="predicted"/>
<dbReference type="OMA" id="PRIMNNE"/>
<keyword evidence="3" id="KW-1185">Reference proteome</keyword>
<gene>
    <name evidence="2" type="ORF">HannXRQ_Chr08g0228281</name>
    <name evidence="1" type="ORF">HanXRQr2_Chr08g0344541</name>
</gene>
<dbReference type="PANTHER" id="PTHR33431">
    <property type="entry name" value="ENABLED-LIKE PROTEIN (DUF1635)"/>
    <property type="match status" value="1"/>
</dbReference>
<dbReference type="Pfam" id="PF07795">
    <property type="entry name" value="DUF1635"/>
    <property type="match status" value="1"/>
</dbReference>
<dbReference type="PANTHER" id="PTHR33431:SF12">
    <property type="entry name" value="HIGH MOBILITY GROUP BOX PROTEIN, PUTATIVE (DUF1635)-RELATED"/>
    <property type="match status" value="1"/>
</dbReference>
<dbReference type="FunCoup" id="A0A251U6F7">
    <property type="interactions" value="1188"/>
</dbReference>
<evidence type="ECO:0000313" key="1">
    <source>
        <dbReference type="EMBL" id="KAF5795852.1"/>
    </source>
</evidence>
<organism evidence="2 3">
    <name type="scientific">Helianthus annuus</name>
    <name type="common">Common sunflower</name>
    <dbReference type="NCBI Taxonomy" id="4232"/>
    <lineage>
        <taxon>Eukaryota</taxon>
        <taxon>Viridiplantae</taxon>
        <taxon>Streptophyta</taxon>
        <taxon>Embryophyta</taxon>
        <taxon>Tracheophyta</taxon>
        <taxon>Spermatophyta</taxon>
        <taxon>Magnoliopsida</taxon>
        <taxon>eudicotyledons</taxon>
        <taxon>Gunneridae</taxon>
        <taxon>Pentapetalae</taxon>
        <taxon>asterids</taxon>
        <taxon>campanulids</taxon>
        <taxon>Asterales</taxon>
        <taxon>Asteraceae</taxon>
        <taxon>Asteroideae</taxon>
        <taxon>Heliantheae alliance</taxon>
        <taxon>Heliantheae</taxon>
        <taxon>Helianthus</taxon>
    </lineage>
</organism>
<name>A0A251U6F7_HELAN</name>
<dbReference type="InParanoid" id="A0A251U6F7"/>
<accession>A0A251U6F7</accession>
<evidence type="ECO:0000313" key="3">
    <source>
        <dbReference type="Proteomes" id="UP000215914"/>
    </source>
</evidence>